<evidence type="ECO:0000313" key="1">
    <source>
        <dbReference type="EMBL" id="RTH04591.1"/>
    </source>
</evidence>
<organism evidence="1 2">
    <name type="scientific">Thermus scotoductus</name>
    <dbReference type="NCBI Taxonomy" id="37636"/>
    <lineage>
        <taxon>Bacteria</taxon>
        <taxon>Thermotogati</taxon>
        <taxon>Deinococcota</taxon>
        <taxon>Deinococci</taxon>
        <taxon>Thermales</taxon>
        <taxon>Thermaceae</taxon>
        <taxon>Thermus</taxon>
    </lineage>
</organism>
<comment type="caution">
    <text evidence="1">The sequence shown here is derived from an EMBL/GenBank/DDBJ whole genome shotgun (WGS) entry which is preliminary data.</text>
</comment>
<sequence>MPWNDDGMDWEGEDYREELAELRYWLDWADGVLNQNPEPGELQEEEVAKEGLPLDPDLPEEVLEALAEADRTWWGGLAGALRELEREAGMFQEGRVRTKLHLFRFLLILLPFPDHEPLLRVVMRGDAPSSPKKVILTKGDLSRAVEEWLELYALDFPSQAYEEMKAFRHFLERGAWVSYPGLDPFLSVWRDLWHHLEALKDPDLDIPSWNLPLVREALQRRKQGLKKRFDSWKLAFLGSQLLQESDDLYELMALEAFLDFVEGK</sequence>
<name>A0A430RB13_THESC</name>
<reference evidence="1 2" key="1">
    <citation type="journal article" date="2019" name="Extremophiles">
        <title>Biogeography of thermophiles and predominance of Thermus scotoductus in domestic water heaters.</title>
        <authorList>
            <person name="Wilpiszeski R.L."/>
            <person name="Zhang Z."/>
            <person name="House C.H."/>
        </authorList>
    </citation>
    <scope>NUCLEOTIDE SEQUENCE [LARGE SCALE GENOMIC DNA]</scope>
    <source>
        <strain evidence="1 2">34_S34</strain>
    </source>
</reference>
<accession>A0A430RB13</accession>
<dbReference type="Proteomes" id="UP000286734">
    <property type="component" value="Unassembled WGS sequence"/>
</dbReference>
<dbReference type="EMBL" id="PELP01000158">
    <property type="protein sequence ID" value="RTH04591.1"/>
    <property type="molecule type" value="Genomic_DNA"/>
</dbReference>
<evidence type="ECO:0000313" key="2">
    <source>
        <dbReference type="Proteomes" id="UP000286734"/>
    </source>
</evidence>
<proteinExistence type="predicted"/>
<dbReference type="RefSeq" id="WP_126200342.1">
    <property type="nucleotide sequence ID" value="NZ_PELP01000158.1"/>
</dbReference>
<dbReference type="AlphaFoldDB" id="A0A430RB13"/>
<gene>
    <name evidence="1" type="ORF">CSW47_06520</name>
</gene>
<protein>
    <submittedName>
        <fullName evidence="1">Uncharacterized protein</fullName>
    </submittedName>
</protein>